<sequence length="28" mass="2938">MARLRLSMASAGDAKAASVVGMVLEWCL</sequence>
<dbReference type="EMBL" id="AWWV01009610">
    <property type="protein sequence ID" value="OMO85356.1"/>
    <property type="molecule type" value="Genomic_DNA"/>
</dbReference>
<dbReference type="Proteomes" id="UP000188268">
    <property type="component" value="Unassembled WGS sequence"/>
</dbReference>
<evidence type="ECO:0000313" key="3">
    <source>
        <dbReference type="Proteomes" id="UP000188268"/>
    </source>
</evidence>
<dbReference type="EMBL" id="AWWV01001065">
    <property type="protein sequence ID" value="OMP11642.1"/>
    <property type="molecule type" value="Genomic_DNA"/>
</dbReference>
<comment type="caution">
    <text evidence="1">The sequence shown here is derived from an EMBL/GenBank/DDBJ whole genome shotgun (WGS) entry which is preliminary data.</text>
</comment>
<proteinExistence type="predicted"/>
<protein>
    <submittedName>
        <fullName evidence="1">Uncharacterized protein</fullName>
    </submittedName>
</protein>
<reference evidence="1 3" key="1">
    <citation type="submission" date="2013-09" db="EMBL/GenBank/DDBJ databases">
        <title>Corchorus capsularis genome sequencing.</title>
        <authorList>
            <person name="Alam M."/>
            <person name="Haque M.S."/>
            <person name="Islam M.S."/>
            <person name="Emdad E.M."/>
            <person name="Islam M.M."/>
            <person name="Ahmed B."/>
            <person name="Halim A."/>
            <person name="Hossen Q.M.M."/>
            <person name="Hossain M.Z."/>
            <person name="Ahmed R."/>
            <person name="Khan M.M."/>
            <person name="Islam R."/>
            <person name="Rashid M.M."/>
            <person name="Khan S.A."/>
            <person name="Rahman M.S."/>
            <person name="Alam M."/>
        </authorList>
    </citation>
    <scope>NUCLEOTIDE SEQUENCE [LARGE SCALE GENOMIC DNA]</scope>
    <source>
        <strain evidence="3">cv. CVL-1</strain>
        <tissue evidence="1">Whole seedling</tissue>
    </source>
</reference>
<dbReference type="Gramene" id="OMP11642">
    <property type="protein sequence ID" value="OMP11642"/>
    <property type="gene ID" value="CCACVL1_00369"/>
</dbReference>
<organism evidence="1 3">
    <name type="scientific">Corchorus capsularis</name>
    <name type="common">Jute</name>
    <dbReference type="NCBI Taxonomy" id="210143"/>
    <lineage>
        <taxon>Eukaryota</taxon>
        <taxon>Viridiplantae</taxon>
        <taxon>Streptophyta</taxon>
        <taxon>Embryophyta</taxon>
        <taxon>Tracheophyta</taxon>
        <taxon>Spermatophyta</taxon>
        <taxon>Magnoliopsida</taxon>
        <taxon>eudicotyledons</taxon>
        <taxon>Gunneridae</taxon>
        <taxon>Pentapetalae</taxon>
        <taxon>rosids</taxon>
        <taxon>malvids</taxon>
        <taxon>Malvales</taxon>
        <taxon>Malvaceae</taxon>
        <taxon>Grewioideae</taxon>
        <taxon>Apeibeae</taxon>
        <taxon>Corchorus</taxon>
    </lineage>
</organism>
<evidence type="ECO:0000313" key="2">
    <source>
        <dbReference type="EMBL" id="OMP11642.1"/>
    </source>
</evidence>
<keyword evidence="3" id="KW-1185">Reference proteome</keyword>
<gene>
    <name evidence="2" type="ORF">CCACVL1_00369</name>
    <name evidence="1" type="ORF">CCACVL1_10251</name>
</gene>
<name>A0A1R3IS01_COCAP</name>
<evidence type="ECO:0000313" key="1">
    <source>
        <dbReference type="EMBL" id="OMO85356.1"/>
    </source>
</evidence>
<dbReference type="Gramene" id="OMO85356">
    <property type="protein sequence ID" value="OMO85356"/>
    <property type="gene ID" value="CCACVL1_10251"/>
</dbReference>
<accession>A0A1R3IS01</accession>
<dbReference type="AlphaFoldDB" id="A0A1R3IS01"/>